<keyword evidence="2" id="KW-1185">Reference proteome</keyword>
<evidence type="ECO:0000313" key="1">
    <source>
        <dbReference type="EMBL" id="KAG6740533.1"/>
    </source>
</evidence>
<evidence type="ECO:0000313" key="2">
    <source>
        <dbReference type="Proteomes" id="UP000886885"/>
    </source>
</evidence>
<dbReference type="EMBL" id="JAAWWB010000035">
    <property type="protein sequence ID" value="KAG6740533.1"/>
    <property type="molecule type" value="Genomic_DNA"/>
</dbReference>
<proteinExistence type="predicted"/>
<reference evidence="1" key="1">
    <citation type="journal article" date="2020" name="bioRxiv">
        <title>Hybrid origin of Populus tomentosa Carr. identified through genome sequencing and phylogenomic analysis.</title>
        <authorList>
            <person name="An X."/>
            <person name="Gao K."/>
            <person name="Chen Z."/>
            <person name="Li J."/>
            <person name="Yang X."/>
            <person name="Yang X."/>
            <person name="Zhou J."/>
            <person name="Guo T."/>
            <person name="Zhao T."/>
            <person name="Huang S."/>
            <person name="Miao D."/>
            <person name="Khan W.U."/>
            <person name="Rao P."/>
            <person name="Ye M."/>
            <person name="Lei B."/>
            <person name="Liao W."/>
            <person name="Wang J."/>
            <person name="Ji L."/>
            <person name="Li Y."/>
            <person name="Guo B."/>
            <person name="Mustafa N.S."/>
            <person name="Li S."/>
            <person name="Yun Q."/>
            <person name="Keller S.R."/>
            <person name="Mao J."/>
            <person name="Zhang R."/>
            <person name="Strauss S.H."/>
        </authorList>
    </citation>
    <scope>NUCLEOTIDE SEQUENCE</scope>
    <source>
        <strain evidence="1">GM15</strain>
        <tissue evidence="1">Leaf</tissue>
    </source>
</reference>
<sequence length="129" mass="14676">MAGSEEDEGAGEVFVYVVMCMAVGNDCLWGGAGEVVDRFWWEAWFGQPWVVEVLAQWIKGGLVFTVYLLDEWTNLTSRLSDGHCNLTSIQLRHLNIQNKDLERRCSLAKSTKAFKPRCNNSNMSTWLLK</sequence>
<comment type="caution">
    <text evidence="1">The sequence shown here is derived from an EMBL/GenBank/DDBJ whole genome shotgun (WGS) entry which is preliminary data.</text>
</comment>
<accession>A0A8X7XUI1</accession>
<gene>
    <name evidence="1" type="ORF">POTOM_055984</name>
</gene>
<protein>
    <submittedName>
        <fullName evidence="1">Uncharacterized protein</fullName>
    </submittedName>
</protein>
<organism evidence="1 2">
    <name type="scientific">Populus tomentosa</name>
    <name type="common">Chinese white poplar</name>
    <dbReference type="NCBI Taxonomy" id="118781"/>
    <lineage>
        <taxon>Eukaryota</taxon>
        <taxon>Viridiplantae</taxon>
        <taxon>Streptophyta</taxon>
        <taxon>Embryophyta</taxon>
        <taxon>Tracheophyta</taxon>
        <taxon>Spermatophyta</taxon>
        <taxon>Magnoliopsida</taxon>
        <taxon>eudicotyledons</taxon>
        <taxon>Gunneridae</taxon>
        <taxon>Pentapetalae</taxon>
        <taxon>rosids</taxon>
        <taxon>fabids</taxon>
        <taxon>Malpighiales</taxon>
        <taxon>Salicaceae</taxon>
        <taxon>Saliceae</taxon>
        <taxon>Populus</taxon>
    </lineage>
</organism>
<dbReference type="Proteomes" id="UP000886885">
    <property type="component" value="Chromosome 18A"/>
</dbReference>
<name>A0A8X7XUI1_POPTO</name>
<dbReference type="AlphaFoldDB" id="A0A8X7XUI1"/>